<keyword evidence="1" id="KW-1133">Transmembrane helix</keyword>
<sequence>MPPPLLLAALSNFMNIMVISPHVQDVVNGIVILLAVSFYGYVSREAV</sequence>
<feature type="transmembrane region" description="Helical" evidence="1">
    <location>
        <begin position="26"/>
        <end position="42"/>
    </location>
</feature>
<accession>A0A963Z5D8</accession>
<evidence type="ECO:0000256" key="1">
    <source>
        <dbReference type="SAM" id="Phobius"/>
    </source>
</evidence>
<keyword evidence="3" id="KW-1185">Reference proteome</keyword>
<reference evidence="2 3" key="1">
    <citation type="journal article" date="2021" name="Microorganisms">
        <title>Acidisoma silvae sp. nov. and Acidisomacellulosilytica sp. nov., Two Acidophilic Bacteria Isolated from Decaying Wood, Hydrolyzing Cellulose and Producing Poly-3-hydroxybutyrate.</title>
        <authorList>
            <person name="Mieszkin S."/>
            <person name="Pouder E."/>
            <person name="Uroz S."/>
            <person name="Simon-Colin C."/>
            <person name="Alain K."/>
        </authorList>
    </citation>
    <scope>NUCLEOTIDE SEQUENCE [LARGE SCALE GENOMIC DNA]</scope>
    <source>
        <strain evidence="2 3">HW T5.17</strain>
    </source>
</reference>
<comment type="caution">
    <text evidence="2">The sequence shown here is derived from an EMBL/GenBank/DDBJ whole genome shotgun (WGS) entry which is preliminary data.</text>
</comment>
<dbReference type="RefSeq" id="WP_227308826.1">
    <property type="nucleotide sequence ID" value="NZ_JAESVA010000006.1"/>
</dbReference>
<name>A0A963Z5D8_9PROT</name>
<protein>
    <submittedName>
        <fullName evidence="2">Uncharacterized protein</fullName>
    </submittedName>
</protein>
<dbReference type="AlphaFoldDB" id="A0A963Z5D8"/>
<dbReference type="EMBL" id="JAESVA010000006">
    <property type="protein sequence ID" value="MCB8882162.1"/>
    <property type="molecule type" value="Genomic_DNA"/>
</dbReference>
<gene>
    <name evidence="2" type="ORF">ACELLULO517_18090</name>
</gene>
<proteinExistence type="predicted"/>
<keyword evidence="1" id="KW-0472">Membrane</keyword>
<dbReference type="Proteomes" id="UP000721844">
    <property type="component" value="Unassembled WGS sequence"/>
</dbReference>
<organism evidence="2 3">
    <name type="scientific">Acidisoma cellulosilyticum</name>
    <dbReference type="NCBI Taxonomy" id="2802395"/>
    <lineage>
        <taxon>Bacteria</taxon>
        <taxon>Pseudomonadati</taxon>
        <taxon>Pseudomonadota</taxon>
        <taxon>Alphaproteobacteria</taxon>
        <taxon>Acetobacterales</taxon>
        <taxon>Acidocellaceae</taxon>
        <taxon>Acidisoma</taxon>
    </lineage>
</organism>
<keyword evidence="1" id="KW-0812">Transmembrane</keyword>
<evidence type="ECO:0000313" key="2">
    <source>
        <dbReference type="EMBL" id="MCB8882162.1"/>
    </source>
</evidence>
<evidence type="ECO:0000313" key="3">
    <source>
        <dbReference type="Proteomes" id="UP000721844"/>
    </source>
</evidence>